<dbReference type="CDD" id="cd03801">
    <property type="entry name" value="GT4_PimA-like"/>
    <property type="match status" value="1"/>
</dbReference>
<gene>
    <name evidence="2" type="ORF">QWZ15_16760</name>
</gene>
<keyword evidence="3" id="KW-1185">Reference proteome</keyword>
<keyword evidence="2" id="KW-0328">Glycosyltransferase</keyword>
<name>A0ABT8CAR0_9BACT</name>
<protein>
    <submittedName>
        <fullName evidence="2">Glycosyltransferase family 4 protein</fullName>
        <ecNumber evidence="2">2.4.-.-</ecNumber>
    </submittedName>
</protein>
<feature type="domain" description="Glycosyl transferase family 1" evidence="1">
    <location>
        <begin position="204"/>
        <end position="363"/>
    </location>
</feature>
<evidence type="ECO:0000313" key="3">
    <source>
        <dbReference type="Proteomes" id="UP001236663"/>
    </source>
</evidence>
<organism evidence="2 3">
    <name type="scientific">Cyclobacterium jeungdonense</name>
    <dbReference type="NCBI Taxonomy" id="708087"/>
    <lineage>
        <taxon>Bacteria</taxon>
        <taxon>Pseudomonadati</taxon>
        <taxon>Bacteroidota</taxon>
        <taxon>Cytophagia</taxon>
        <taxon>Cytophagales</taxon>
        <taxon>Cyclobacteriaceae</taxon>
        <taxon>Cyclobacterium</taxon>
    </lineage>
</organism>
<dbReference type="SUPFAM" id="SSF53756">
    <property type="entry name" value="UDP-Glycosyltransferase/glycogen phosphorylase"/>
    <property type="match status" value="1"/>
</dbReference>
<dbReference type="RefSeq" id="WP_163385846.1">
    <property type="nucleotide sequence ID" value="NZ_JAUFQS010000035.1"/>
</dbReference>
<sequence length="382" mass="44816">MRTIVIQAWTVHKLNSQYFLPYTHWVYIKEFLKYFDKVCLLSPTKIHSKSFNQKEFFGFSNSDNVEIYELPYSEGYIGAIKFFPYYIKAYSKLKSFDFSYVRYPIPFGWLQSIFFRNKNKIIHFVGDPIDTFKNNPNLSTFRRLIYTFFFLPEHWMYMLACRNAKVFTNGFHLAKKLQRYNVSATPLVSSTLIESDFYFDDHKKVENDKPKLVYVGYLRKAKGVDIIIRSFSIVQSRFPLAELTIVGEGELEDDLKILVKTLQLKNVYFTGHIGCRSELNEIFRCNDIFCFASLSEGSPRVILEAMANGLNIVSTPVGSLPDIFENGKEILFADYNDVNDFVEKIFYLINNPKFCNKLRTSAYVKVKDFTVQNFIEKLFYEI</sequence>
<dbReference type="PANTHER" id="PTHR45947">
    <property type="entry name" value="SULFOQUINOVOSYL TRANSFERASE SQD2"/>
    <property type="match status" value="1"/>
</dbReference>
<dbReference type="InterPro" id="IPR001296">
    <property type="entry name" value="Glyco_trans_1"/>
</dbReference>
<reference evidence="3" key="1">
    <citation type="journal article" date="2019" name="Int. J. Syst. Evol. Microbiol.">
        <title>The Global Catalogue of Microorganisms (GCM) 10K type strain sequencing project: providing services to taxonomists for standard genome sequencing and annotation.</title>
        <authorList>
            <consortium name="The Broad Institute Genomics Platform"/>
            <consortium name="The Broad Institute Genome Sequencing Center for Infectious Disease"/>
            <person name="Wu L."/>
            <person name="Ma J."/>
        </authorList>
    </citation>
    <scope>NUCLEOTIDE SEQUENCE [LARGE SCALE GENOMIC DNA]</scope>
    <source>
        <strain evidence="3">CECT 7706</strain>
    </source>
</reference>
<dbReference type="GO" id="GO:0016757">
    <property type="term" value="F:glycosyltransferase activity"/>
    <property type="evidence" value="ECO:0007669"/>
    <property type="project" value="UniProtKB-KW"/>
</dbReference>
<proteinExistence type="predicted"/>
<keyword evidence="2" id="KW-0808">Transferase</keyword>
<comment type="caution">
    <text evidence="2">The sequence shown here is derived from an EMBL/GenBank/DDBJ whole genome shotgun (WGS) entry which is preliminary data.</text>
</comment>
<dbReference type="EMBL" id="JAUFQS010000035">
    <property type="protein sequence ID" value="MDN3689481.1"/>
    <property type="molecule type" value="Genomic_DNA"/>
</dbReference>
<dbReference type="Pfam" id="PF00534">
    <property type="entry name" value="Glycos_transf_1"/>
    <property type="match status" value="1"/>
</dbReference>
<accession>A0ABT8CAR0</accession>
<dbReference type="Gene3D" id="3.40.50.2000">
    <property type="entry name" value="Glycogen Phosphorylase B"/>
    <property type="match status" value="2"/>
</dbReference>
<dbReference type="PANTHER" id="PTHR45947:SF3">
    <property type="entry name" value="SULFOQUINOVOSYL TRANSFERASE SQD2"/>
    <property type="match status" value="1"/>
</dbReference>
<dbReference type="EC" id="2.4.-.-" evidence="2"/>
<evidence type="ECO:0000259" key="1">
    <source>
        <dbReference type="Pfam" id="PF00534"/>
    </source>
</evidence>
<evidence type="ECO:0000313" key="2">
    <source>
        <dbReference type="EMBL" id="MDN3689481.1"/>
    </source>
</evidence>
<dbReference type="InterPro" id="IPR050194">
    <property type="entry name" value="Glycosyltransferase_grp1"/>
</dbReference>
<dbReference type="Proteomes" id="UP001236663">
    <property type="component" value="Unassembled WGS sequence"/>
</dbReference>